<evidence type="ECO:0000313" key="3">
    <source>
        <dbReference type="Proteomes" id="UP000276542"/>
    </source>
</evidence>
<feature type="transmembrane region" description="Helical" evidence="1">
    <location>
        <begin position="245"/>
        <end position="264"/>
    </location>
</feature>
<dbReference type="OrthoDB" id="3822725at2"/>
<reference evidence="3" key="1">
    <citation type="submission" date="2018-09" db="EMBL/GenBank/DDBJ databases">
        <authorList>
            <person name="Zhu H."/>
        </authorList>
    </citation>
    <scope>NUCLEOTIDE SEQUENCE [LARGE SCALE GENOMIC DNA]</scope>
    <source>
        <strain evidence="3">K1W22B-1</strain>
    </source>
</reference>
<keyword evidence="1" id="KW-1133">Transmembrane helix</keyword>
<accession>A0A3A5H2X6</accession>
<feature type="transmembrane region" description="Helical" evidence="1">
    <location>
        <begin position="118"/>
        <end position="144"/>
    </location>
</feature>
<dbReference type="EMBL" id="QYRP01000002">
    <property type="protein sequence ID" value="RJS45139.1"/>
    <property type="molecule type" value="Genomic_DNA"/>
</dbReference>
<feature type="transmembrane region" description="Helical" evidence="1">
    <location>
        <begin position="194"/>
        <end position="215"/>
    </location>
</feature>
<feature type="transmembrane region" description="Helical" evidence="1">
    <location>
        <begin position="70"/>
        <end position="97"/>
    </location>
</feature>
<comment type="caution">
    <text evidence="2">The sequence shown here is derived from an EMBL/GenBank/DDBJ whole genome shotgun (WGS) entry which is preliminary data.</text>
</comment>
<organism evidence="2 3">
    <name type="scientific">Nocardioides cavernaquae</name>
    <dbReference type="NCBI Taxonomy" id="2321396"/>
    <lineage>
        <taxon>Bacteria</taxon>
        <taxon>Bacillati</taxon>
        <taxon>Actinomycetota</taxon>
        <taxon>Actinomycetes</taxon>
        <taxon>Propionibacteriales</taxon>
        <taxon>Nocardioidaceae</taxon>
        <taxon>Nocardioides</taxon>
    </lineage>
</organism>
<dbReference type="RefSeq" id="WP_120059041.1">
    <property type="nucleotide sequence ID" value="NZ_QYRP01000002.1"/>
</dbReference>
<protein>
    <submittedName>
        <fullName evidence="2">ABC transporter permease</fullName>
    </submittedName>
</protein>
<feature type="transmembrane region" description="Helical" evidence="1">
    <location>
        <begin position="41"/>
        <end position="64"/>
    </location>
</feature>
<evidence type="ECO:0000313" key="2">
    <source>
        <dbReference type="EMBL" id="RJS45139.1"/>
    </source>
</evidence>
<name>A0A3A5H2X6_9ACTN</name>
<proteinExistence type="predicted"/>
<sequence length="273" mass="29090">MSATLTTDDAGVIDFSGTAPVPFGRLVKVELRKMFDTRAGLWLGIITGVLIVLAMVIPLVVIALNDDVSISATIFITQIMTVPLSLLVPVFAITAVTSEWGQRTGLVTFALEARRSRVILAKLVVIVILAVATIALAVGLGALGTALGGVISGESPVWNLSLGVLAWVLGQQLAYFLMAFAFGLLLLSTAGAVSIYYVIALLLPLMVWGPLYGIFSWGQDVVPWFDLGFAMMPFVMGEPTSGDDYARVLVTATVWVVLPLALGLRRVLRAEVK</sequence>
<keyword evidence="1" id="KW-0812">Transmembrane</keyword>
<gene>
    <name evidence="2" type="ORF">D4739_02035</name>
</gene>
<dbReference type="AlphaFoldDB" id="A0A3A5H2X6"/>
<feature type="transmembrane region" description="Helical" evidence="1">
    <location>
        <begin position="164"/>
        <end position="187"/>
    </location>
</feature>
<evidence type="ECO:0000256" key="1">
    <source>
        <dbReference type="SAM" id="Phobius"/>
    </source>
</evidence>
<dbReference type="Proteomes" id="UP000276542">
    <property type="component" value="Unassembled WGS sequence"/>
</dbReference>
<keyword evidence="3" id="KW-1185">Reference proteome</keyword>
<keyword evidence="1" id="KW-0472">Membrane</keyword>